<dbReference type="Pfam" id="PF14709">
    <property type="entry name" value="DND1_DSRM"/>
    <property type="match status" value="1"/>
</dbReference>
<gene>
    <name evidence="4" type="ORF">CCH79_00016662</name>
</gene>
<evidence type="ECO:0000256" key="1">
    <source>
        <dbReference type="ARBA" id="ARBA00022884"/>
    </source>
</evidence>
<keyword evidence="5" id="KW-1185">Reference proteome</keyword>
<reference evidence="4 5" key="1">
    <citation type="journal article" date="2018" name="G3 (Bethesda)">
        <title>A High-Quality Reference Genome for the Invasive Mosquitofish Gambusia affinis Using a Chicago Library.</title>
        <authorList>
            <person name="Hoffberg S.L."/>
            <person name="Troendle N.J."/>
            <person name="Glenn T.C."/>
            <person name="Mahmud O."/>
            <person name="Louha S."/>
            <person name="Chalopin D."/>
            <person name="Bennetzen J.L."/>
            <person name="Mauricio R."/>
        </authorList>
    </citation>
    <scope>NUCLEOTIDE SEQUENCE [LARGE SCALE GENOMIC DNA]</scope>
    <source>
        <strain evidence="4">NE01/NJP1002.9</strain>
        <tissue evidence="4">Muscle</tissue>
    </source>
</reference>
<evidence type="ECO:0000313" key="4">
    <source>
        <dbReference type="EMBL" id="PWA32474.1"/>
    </source>
</evidence>
<evidence type="ECO:0000259" key="3">
    <source>
        <dbReference type="PROSITE" id="PS50102"/>
    </source>
</evidence>
<dbReference type="Pfam" id="PF00076">
    <property type="entry name" value="RRM_1"/>
    <property type="match status" value="1"/>
</dbReference>
<keyword evidence="1 2" id="KW-0694">RNA-binding</keyword>
<feature type="domain" description="RRM" evidence="3">
    <location>
        <begin position="121"/>
        <end position="199"/>
    </location>
</feature>
<dbReference type="EMBL" id="NHOQ01000168">
    <property type="protein sequence ID" value="PWA32474.1"/>
    <property type="molecule type" value="Genomic_DNA"/>
</dbReference>
<dbReference type="Proteomes" id="UP000250572">
    <property type="component" value="Unassembled WGS sequence"/>
</dbReference>
<dbReference type="STRING" id="33528.ENSGAFP00000029051"/>
<evidence type="ECO:0000256" key="2">
    <source>
        <dbReference type="PROSITE-ProRule" id="PRU00176"/>
    </source>
</evidence>
<sequence length="440" mass="48536">MRDISKQLLATNRYGPCLVHNVCFNSLTSCGFTGSEGPVILVTHQSAECLQVSNGKTRGVVLHGRINKMENKCSQVQNIERVQALEAWLEMTNTKLTQVNGQRKYGGPPEGWDGPTPGERCEVFISHIPRDAYEDLLIPLFSSVGPLWEFRLMMNFSGQNRGFAYAKYGTPALATEAVLKLNSYMLEPKSYLCVRRSTEKRHLCIGNLPAATKQEDLKQVLRRLVEGVERVSLKTGPGIEGVSAVVAFSSHHTASMAKKDLVAEFKKRFLLEISINWEPGENPNPSKTCSSPAPKILLQPCFVPCSQAVSQPSPPPVSPGFCRAVGEPVSSPHPHVCYPVPASHHPQQHLVCTPSPTMLLRKVCEANGFGQPLYDLHYSLARPDGFVKFTYKVLIPGISSAFRGKVMVLPGPSVRVMMEEAQRAAAQQLLQKLFHNQQVP</sequence>
<dbReference type="InterPro" id="IPR000504">
    <property type="entry name" value="RRM_dom"/>
</dbReference>
<name>A0A315W9N7_GAMAF</name>
<protein>
    <recommendedName>
        <fullName evidence="3">RRM domain-containing protein</fullName>
    </recommendedName>
</protein>
<proteinExistence type="predicted"/>
<comment type="caution">
    <text evidence="4">The sequence shown here is derived from an EMBL/GenBank/DDBJ whole genome shotgun (WGS) entry which is preliminary data.</text>
</comment>
<organism evidence="4 5">
    <name type="scientific">Gambusia affinis</name>
    <name type="common">Western mosquitofish</name>
    <name type="synonym">Heterandria affinis</name>
    <dbReference type="NCBI Taxonomy" id="33528"/>
    <lineage>
        <taxon>Eukaryota</taxon>
        <taxon>Metazoa</taxon>
        <taxon>Chordata</taxon>
        <taxon>Craniata</taxon>
        <taxon>Vertebrata</taxon>
        <taxon>Euteleostomi</taxon>
        <taxon>Actinopterygii</taxon>
        <taxon>Neopterygii</taxon>
        <taxon>Teleostei</taxon>
        <taxon>Neoteleostei</taxon>
        <taxon>Acanthomorphata</taxon>
        <taxon>Ovalentaria</taxon>
        <taxon>Atherinomorphae</taxon>
        <taxon>Cyprinodontiformes</taxon>
        <taxon>Poeciliidae</taxon>
        <taxon>Poeciliinae</taxon>
        <taxon>Gambusia</taxon>
    </lineage>
</organism>
<evidence type="ECO:0000313" key="5">
    <source>
        <dbReference type="Proteomes" id="UP000250572"/>
    </source>
</evidence>
<dbReference type="PROSITE" id="PS51257">
    <property type="entry name" value="PROKAR_LIPOPROTEIN"/>
    <property type="match status" value="1"/>
</dbReference>
<accession>A0A315W9N7</accession>
<dbReference type="SMART" id="SM00360">
    <property type="entry name" value="RRM"/>
    <property type="match status" value="2"/>
</dbReference>
<dbReference type="PANTHER" id="PTHR21245">
    <property type="entry name" value="HETEROGENEOUS NUCLEAR RIBONUCLEOPROTEIN"/>
    <property type="match status" value="1"/>
</dbReference>
<dbReference type="Gene3D" id="3.30.70.330">
    <property type="match status" value="2"/>
</dbReference>
<dbReference type="PROSITE" id="PS50102">
    <property type="entry name" value="RRM"/>
    <property type="match status" value="1"/>
</dbReference>
<dbReference type="GO" id="GO:0003723">
    <property type="term" value="F:RNA binding"/>
    <property type="evidence" value="ECO:0007669"/>
    <property type="project" value="UniProtKB-UniRule"/>
</dbReference>
<dbReference type="InterPro" id="IPR012677">
    <property type="entry name" value="Nucleotide-bd_a/b_plait_sf"/>
</dbReference>
<dbReference type="AlphaFoldDB" id="A0A315W9N7"/>
<dbReference type="SUPFAM" id="SSF54928">
    <property type="entry name" value="RNA-binding domain, RBD"/>
    <property type="match status" value="1"/>
</dbReference>
<dbReference type="InterPro" id="IPR035979">
    <property type="entry name" value="RBD_domain_sf"/>
</dbReference>